<sequence>MFALTDTFTQETGFRITPIKMEDEGFVFLPKELESQLEYNNLAKTVRHSESFIENVEYIILRGSKLKSFKELLNRANTIGPVMADYPQKQSRSAVLLTEAGLYTALFLSRKPDAQQFRRWITCEVLPSIRQTGMYKTSQNAVTSLEMFQLSIKVDTLHKTVLNQHSIMRDLLKMLMKQNNFQQNTIEVLQNIEARLSESLAPSMFDNWKKINHLIDEISNTYDLSAEDKQRYIEELCMIHNVHLPTTPIKQKTSEIYDPKSGKTQKISERQKKALSYINKNGKITNKEYRELFAVTDRTALRDLKQLVEKGLLQKQGHRRNSCYVIPV</sequence>
<evidence type="ECO:0000259" key="3">
    <source>
        <dbReference type="PROSITE" id="PS51750"/>
    </source>
</evidence>
<dbReference type="SUPFAM" id="SSF46785">
    <property type="entry name" value="Winged helix' DNA-binding domain"/>
    <property type="match status" value="1"/>
</dbReference>
<dbReference type="Gene3D" id="1.10.10.10">
    <property type="entry name" value="Winged helix-like DNA-binding domain superfamily/Winged helix DNA-binding domain"/>
    <property type="match status" value="1"/>
</dbReference>
<accession>A0A5S9IT69</accession>
<dbReference type="RefSeq" id="WP_151971129.1">
    <property type="nucleotide sequence ID" value="NZ_AP019860.1"/>
</dbReference>
<protein>
    <recommendedName>
        <fullName evidence="3">Bro-N domain-containing protein</fullName>
    </recommendedName>
</protein>
<evidence type="ECO:0000313" key="4">
    <source>
        <dbReference type="EMBL" id="BBM87100.1"/>
    </source>
</evidence>
<dbReference type="InterPro" id="IPR003497">
    <property type="entry name" value="BRO_N_domain"/>
</dbReference>
<reference evidence="4 5" key="1">
    <citation type="submission" date="2019-08" db="EMBL/GenBank/DDBJ databases">
        <title>Complete genome sequence of Candidatus Uab amorphum.</title>
        <authorList>
            <person name="Shiratori T."/>
            <person name="Suzuki S."/>
            <person name="Kakizawa Y."/>
            <person name="Ishida K."/>
        </authorList>
    </citation>
    <scope>NUCLEOTIDE SEQUENCE [LARGE SCALE GENOMIC DNA]</scope>
    <source>
        <strain evidence="4 5">SRT547</strain>
    </source>
</reference>
<keyword evidence="2" id="KW-0804">Transcription</keyword>
<dbReference type="EMBL" id="AP019860">
    <property type="protein sequence ID" value="BBM87100.1"/>
    <property type="molecule type" value="Genomic_DNA"/>
</dbReference>
<dbReference type="OrthoDB" id="1078540at2"/>
<evidence type="ECO:0000313" key="5">
    <source>
        <dbReference type="Proteomes" id="UP000326354"/>
    </source>
</evidence>
<dbReference type="Pfam" id="PF08220">
    <property type="entry name" value="HTH_DeoR"/>
    <property type="match status" value="1"/>
</dbReference>
<dbReference type="Proteomes" id="UP000326354">
    <property type="component" value="Chromosome"/>
</dbReference>
<proteinExistence type="predicted"/>
<dbReference type="GO" id="GO:0003700">
    <property type="term" value="F:DNA-binding transcription factor activity"/>
    <property type="evidence" value="ECO:0007669"/>
    <property type="project" value="InterPro"/>
</dbReference>
<keyword evidence="1" id="KW-0805">Transcription regulation</keyword>
<organism evidence="4 5">
    <name type="scientific">Uabimicrobium amorphum</name>
    <dbReference type="NCBI Taxonomy" id="2596890"/>
    <lineage>
        <taxon>Bacteria</taxon>
        <taxon>Pseudomonadati</taxon>
        <taxon>Planctomycetota</taxon>
        <taxon>Candidatus Uabimicrobiia</taxon>
        <taxon>Candidatus Uabimicrobiales</taxon>
        <taxon>Candidatus Uabimicrobiaceae</taxon>
        <taxon>Candidatus Uabimicrobium</taxon>
    </lineage>
</organism>
<dbReference type="InterPro" id="IPR036390">
    <property type="entry name" value="WH_DNA-bd_sf"/>
</dbReference>
<gene>
    <name evidence="4" type="ORF">UABAM_05503</name>
</gene>
<feature type="domain" description="Bro-N" evidence="3">
    <location>
        <begin position="1"/>
        <end position="133"/>
    </location>
</feature>
<name>A0A5S9IT69_UABAM</name>
<dbReference type="PROSITE" id="PS51750">
    <property type="entry name" value="BRO_N"/>
    <property type="match status" value="1"/>
</dbReference>
<dbReference type="KEGG" id="uam:UABAM_05503"/>
<evidence type="ECO:0000256" key="2">
    <source>
        <dbReference type="ARBA" id="ARBA00023163"/>
    </source>
</evidence>
<dbReference type="AlphaFoldDB" id="A0A5S9IT69"/>
<dbReference type="SMART" id="SM01040">
    <property type="entry name" value="Bro-N"/>
    <property type="match status" value="1"/>
</dbReference>
<keyword evidence="5" id="KW-1185">Reference proteome</keyword>
<dbReference type="InterPro" id="IPR001034">
    <property type="entry name" value="DeoR_HTH"/>
</dbReference>
<dbReference type="InterPro" id="IPR036388">
    <property type="entry name" value="WH-like_DNA-bd_sf"/>
</dbReference>
<dbReference type="Pfam" id="PF02498">
    <property type="entry name" value="Bro-N"/>
    <property type="match status" value="1"/>
</dbReference>
<evidence type="ECO:0000256" key="1">
    <source>
        <dbReference type="ARBA" id="ARBA00023015"/>
    </source>
</evidence>